<protein>
    <submittedName>
        <fullName evidence="2">Uncharacterized protein</fullName>
    </submittedName>
</protein>
<dbReference type="EMBL" id="JASCZI010122021">
    <property type="protein sequence ID" value="MED6163533.1"/>
    <property type="molecule type" value="Genomic_DNA"/>
</dbReference>
<evidence type="ECO:0000256" key="1">
    <source>
        <dbReference type="SAM" id="MobiDB-lite"/>
    </source>
</evidence>
<proteinExistence type="predicted"/>
<reference evidence="2 3" key="1">
    <citation type="journal article" date="2023" name="Plants (Basel)">
        <title>Bridging the Gap: Combining Genomics and Transcriptomics Approaches to Understand Stylosanthes scabra, an Orphan Legume from the Brazilian Caatinga.</title>
        <authorList>
            <person name="Ferreira-Neto J.R.C."/>
            <person name="da Silva M.D."/>
            <person name="Binneck E."/>
            <person name="de Melo N.F."/>
            <person name="da Silva R.H."/>
            <person name="de Melo A.L.T.M."/>
            <person name="Pandolfi V."/>
            <person name="Bustamante F.O."/>
            <person name="Brasileiro-Vidal A.C."/>
            <person name="Benko-Iseppon A.M."/>
        </authorList>
    </citation>
    <scope>NUCLEOTIDE SEQUENCE [LARGE SCALE GENOMIC DNA]</scope>
    <source>
        <tissue evidence="2">Leaves</tissue>
    </source>
</reference>
<organism evidence="2 3">
    <name type="scientific">Stylosanthes scabra</name>
    <dbReference type="NCBI Taxonomy" id="79078"/>
    <lineage>
        <taxon>Eukaryota</taxon>
        <taxon>Viridiplantae</taxon>
        <taxon>Streptophyta</taxon>
        <taxon>Embryophyta</taxon>
        <taxon>Tracheophyta</taxon>
        <taxon>Spermatophyta</taxon>
        <taxon>Magnoliopsida</taxon>
        <taxon>eudicotyledons</taxon>
        <taxon>Gunneridae</taxon>
        <taxon>Pentapetalae</taxon>
        <taxon>rosids</taxon>
        <taxon>fabids</taxon>
        <taxon>Fabales</taxon>
        <taxon>Fabaceae</taxon>
        <taxon>Papilionoideae</taxon>
        <taxon>50 kb inversion clade</taxon>
        <taxon>dalbergioids sensu lato</taxon>
        <taxon>Dalbergieae</taxon>
        <taxon>Pterocarpus clade</taxon>
        <taxon>Stylosanthes</taxon>
    </lineage>
</organism>
<keyword evidence="3" id="KW-1185">Reference proteome</keyword>
<evidence type="ECO:0000313" key="3">
    <source>
        <dbReference type="Proteomes" id="UP001341840"/>
    </source>
</evidence>
<accession>A0ABU6UV98</accession>
<dbReference type="Proteomes" id="UP001341840">
    <property type="component" value="Unassembled WGS sequence"/>
</dbReference>
<feature type="non-terminal residue" evidence="2">
    <location>
        <position position="1"/>
    </location>
</feature>
<gene>
    <name evidence="2" type="ORF">PIB30_080897</name>
</gene>
<sequence length="70" mass="7626">IVNSQHRYRLATSIVMSKANRKRDEVTLVGLNYYEGRDGSRVKELDISSGSSSSPKGNEPADVGSDSVKI</sequence>
<evidence type="ECO:0000313" key="2">
    <source>
        <dbReference type="EMBL" id="MED6163533.1"/>
    </source>
</evidence>
<comment type="caution">
    <text evidence="2">The sequence shown here is derived from an EMBL/GenBank/DDBJ whole genome shotgun (WGS) entry which is preliminary data.</text>
</comment>
<name>A0ABU6UV98_9FABA</name>
<feature type="region of interest" description="Disordered" evidence="1">
    <location>
        <begin position="42"/>
        <end position="70"/>
    </location>
</feature>